<dbReference type="PANTHER" id="PTHR18863">
    <property type="entry name" value="TSEC-2-RELATED"/>
    <property type="match status" value="1"/>
</dbReference>
<feature type="region of interest" description="Disordered" evidence="1">
    <location>
        <begin position="88"/>
        <end position="161"/>
    </location>
</feature>
<evidence type="ECO:0000313" key="2">
    <source>
        <dbReference type="EMBL" id="CAF1660071.1"/>
    </source>
</evidence>
<dbReference type="EMBL" id="CAJNOR010011260">
    <property type="protein sequence ID" value="CAF1660071.1"/>
    <property type="molecule type" value="Genomic_DNA"/>
</dbReference>
<proteinExistence type="predicted"/>
<sequence length="161" mass="18342">MHSVDDETNRTLISSDNAVRTLSNELRFLKGTLQQISEREQQLLDFRALIARMLGLDAKTLSVPDYEITARLERLLSVVQSSMPVPLLQIPPSTNAPQQQQQQQLPPYQRRQPPPPHHHHPVTHSAHGRRRTPSPVSRRNQANHRARSLSPLHAGLDPRTY</sequence>
<organism evidence="2 3">
    <name type="scientific">Adineta ricciae</name>
    <name type="common">Rotifer</name>
    <dbReference type="NCBI Taxonomy" id="249248"/>
    <lineage>
        <taxon>Eukaryota</taxon>
        <taxon>Metazoa</taxon>
        <taxon>Spiralia</taxon>
        <taxon>Gnathifera</taxon>
        <taxon>Rotifera</taxon>
        <taxon>Eurotatoria</taxon>
        <taxon>Bdelloidea</taxon>
        <taxon>Adinetida</taxon>
        <taxon>Adinetidae</taxon>
        <taxon>Adineta</taxon>
    </lineage>
</organism>
<evidence type="ECO:0000256" key="1">
    <source>
        <dbReference type="SAM" id="MobiDB-lite"/>
    </source>
</evidence>
<keyword evidence="3" id="KW-1185">Reference proteome</keyword>
<dbReference type="Proteomes" id="UP000663828">
    <property type="component" value="Unassembled WGS sequence"/>
</dbReference>
<reference evidence="2" key="1">
    <citation type="submission" date="2021-02" db="EMBL/GenBank/DDBJ databases">
        <authorList>
            <person name="Nowell W R."/>
        </authorList>
    </citation>
    <scope>NUCLEOTIDE SEQUENCE</scope>
</reference>
<dbReference type="PANTHER" id="PTHR18863:SF6">
    <property type="entry name" value="COILED-COIL DOMAIN-CONTAINING PROTEIN 170"/>
    <property type="match status" value="1"/>
</dbReference>
<gene>
    <name evidence="2" type="ORF">XAT740_LOCUS56680</name>
</gene>
<protein>
    <submittedName>
        <fullName evidence="2">Uncharacterized protein</fullName>
    </submittedName>
</protein>
<name>A0A816FCG2_ADIRI</name>
<feature type="compositionally biased region" description="Basic residues" evidence="1">
    <location>
        <begin position="116"/>
        <end position="132"/>
    </location>
</feature>
<evidence type="ECO:0000313" key="3">
    <source>
        <dbReference type="Proteomes" id="UP000663828"/>
    </source>
</evidence>
<feature type="compositionally biased region" description="Low complexity" evidence="1">
    <location>
        <begin position="97"/>
        <end position="111"/>
    </location>
</feature>
<comment type="caution">
    <text evidence="2">The sequence shown here is derived from an EMBL/GenBank/DDBJ whole genome shotgun (WGS) entry which is preliminary data.</text>
</comment>
<dbReference type="AlphaFoldDB" id="A0A816FCG2"/>
<accession>A0A816FCG2</accession>
<dbReference type="InterPro" id="IPR039139">
    <property type="entry name" value="CCDC170-like"/>
</dbReference>